<gene>
    <name evidence="1" type="ORF">B0T16DRAFT_394231</name>
</gene>
<proteinExistence type="predicted"/>
<comment type="caution">
    <text evidence="1">The sequence shown here is derived from an EMBL/GenBank/DDBJ whole genome shotgun (WGS) entry which is preliminary data.</text>
</comment>
<sequence length="194" mass="21854">MTMPQQRFSLFSAKKSTIDQPEASAPVVRMLGKLYVLGDGPHGQRAVLHVELVCAPSDRPRHVRNLRLLCAHFLDIRTEDLPMPGIFLDALQAPEVKDSERIYFVYMRIDGWAGNLKTTRSDNNTAVVMPLLPIEGPDGWGAVNIDSATYQVRWFKTRVIPAQVGSDANRRERWPEQVRSRLLTSLLNDDSGES</sequence>
<keyword evidence="2" id="KW-1185">Reference proteome</keyword>
<evidence type="ECO:0000313" key="2">
    <source>
        <dbReference type="Proteomes" id="UP001174936"/>
    </source>
</evidence>
<evidence type="ECO:0000313" key="1">
    <source>
        <dbReference type="EMBL" id="KAK0642055.1"/>
    </source>
</evidence>
<dbReference type="EMBL" id="JAULSV010000006">
    <property type="protein sequence ID" value="KAK0642055.1"/>
    <property type="molecule type" value="Genomic_DNA"/>
</dbReference>
<dbReference type="AlphaFoldDB" id="A0AA39XYD3"/>
<protein>
    <submittedName>
        <fullName evidence="1">Uncharacterized protein</fullName>
    </submittedName>
</protein>
<name>A0AA39XYD3_9PEZI</name>
<dbReference type="Proteomes" id="UP001174936">
    <property type="component" value="Unassembled WGS sequence"/>
</dbReference>
<reference evidence="1" key="1">
    <citation type="submission" date="2023-06" db="EMBL/GenBank/DDBJ databases">
        <title>Genome-scale phylogeny and comparative genomics of the fungal order Sordariales.</title>
        <authorList>
            <consortium name="Lawrence Berkeley National Laboratory"/>
            <person name="Hensen N."/>
            <person name="Bonometti L."/>
            <person name="Westerberg I."/>
            <person name="Brannstrom I.O."/>
            <person name="Guillou S."/>
            <person name="Cros-Aarteil S."/>
            <person name="Calhoun S."/>
            <person name="Haridas S."/>
            <person name="Kuo A."/>
            <person name="Mondo S."/>
            <person name="Pangilinan J."/>
            <person name="Riley R."/>
            <person name="Labutti K."/>
            <person name="Andreopoulos B."/>
            <person name="Lipzen A."/>
            <person name="Chen C."/>
            <person name="Yanf M."/>
            <person name="Daum C."/>
            <person name="Ng V."/>
            <person name="Clum A."/>
            <person name="Steindorff A."/>
            <person name="Ohm R."/>
            <person name="Martin F."/>
            <person name="Silar P."/>
            <person name="Natvig D."/>
            <person name="Lalanne C."/>
            <person name="Gautier V."/>
            <person name="Ament-Velasquez S.L."/>
            <person name="Kruys A."/>
            <person name="Hutchinson M.I."/>
            <person name="Powell A.J."/>
            <person name="Barry K."/>
            <person name="Miller A.N."/>
            <person name="Grigoriev I.V."/>
            <person name="Debuchy R."/>
            <person name="Gladieux P."/>
            <person name="Thoren M.H."/>
            <person name="Johannesson H."/>
        </authorList>
    </citation>
    <scope>NUCLEOTIDE SEQUENCE</scope>
    <source>
        <strain evidence="1">SMH2532-1</strain>
    </source>
</reference>
<accession>A0AA39XYD3</accession>
<organism evidence="1 2">
    <name type="scientific">Cercophora newfieldiana</name>
    <dbReference type="NCBI Taxonomy" id="92897"/>
    <lineage>
        <taxon>Eukaryota</taxon>
        <taxon>Fungi</taxon>
        <taxon>Dikarya</taxon>
        <taxon>Ascomycota</taxon>
        <taxon>Pezizomycotina</taxon>
        <taxon>Sordariomycetes</taxon>
        <taxon>Sordariomycetidae</taxon>
        <taxon>Sordariales</taxon>
        <taxon>Lasiosphaeriaceae</taxon>
        <taxon>Cercophora</taxon>
    </lineage>
</organism>